<proteinExistence type="predicted"/>
<organism evidence="1 2">
    <name type="scientific">Allacma fusca</name>
    <dbReference type="NCBI Taxonomy" id="39272"/>
    <lineage>
        <taxon>Eukaryota</taxon>
        <taxon>Metazoa</taxon>
        <taxon>Ecdysozoa</taxon>
        <taxon>Arthropoda</taxon>
        <taxon>Hexapoda</taxon>
        <taxon>Collembola</taxon>
        <taxon>Symphypleona</taxon>
        <taxon>Sminthuridae</taxon>
        <taxon>Allacma</taxon>
    </lineage>
</organism>
<evidence type="ECO:0000313" key="2">
    <source>
        <dbReference type="Proteomes" id="UP000708208"/>
    </source>
</evidence>
<keyword evidence="2" id="KW-1185">Reference proteome</keyword>
<accession>A0A8J2JMT7</accession>
<dbReference type="Proteomes" id="UP000708208">
    <property type="component" value="Unassembled WGS sequence"/>
</dbReference>
<dbReference type="EMBL" id="CAJVCH010045562">
    <property type="protein sequence ID" value="CAG7717404.1"/>
    <property type="molecule type" value="Genomic_DNA"/>
</dbReference>
<feature type="non-terminal residue" evidence="1">
    <location>
        <position position="1"/>
    </location>
</feature>
<gene>
    <name evidence="1" type="ORF">AFUS01_LOCUS6863</name>
</gene>
<reference evidence="1" key="1">
    <citation type="submission" date="2021-06" db="EMBL/GenBank/DDBJ databases">
        <authorList>
            <person name="Hodson N. C."/>
            <person name="Mongue J. A."/>
            <person name="Jaron S. K."/>
        </authorList>
    </citation>
    <scope>NUCLEOTIDE SEQUENCE</scope>
</reference>
<comment type="caution">
    <text evidence="1">The sequence shown here is derived from an EMBL/GenBank/DDBJ whole genome shotgun (WGS) entry which is preliminary data.</text>
</comment>
<sequence length="557" mass="63467">MDSSEYIFAESICATPGFKNNLNVKSNILPALTAMKRIGDEKEYSRGSNGLESLKVVPFTGVDEEYNSNEMVLYELTTVISPNLTKNTTIASRCNDLLEVMDTNEKSSPVQKQVEGDVGNHEYLVNDQIRSTVQRRTGSPCPSSDLDQNEKFKTNKMAKYSEDPAQQPETFSCGHNQWTEPYRTMQDQTGSKSLTFGRPRICKATRTAGAVTKGINTSITWQTHKVKESLKEYQPPKSYLDHETIPAELMDETRANDNGQTPHVSKYMILKEFVEQDGKLSKGSWTKVVEEKLNVPKFEGDCLRLLNDPVPNVDEIRRSKIAFVAQIADSCIEQKIGNSSSYKTLGEKILIQYPRLNILAGDCSDDYNKNRRKQTTRVPPMNDLLMAPVIAEVSSIRRRNRENRRIAAGLEVEPRGKPVQVVERIKDRKLENGNRSVEMIVKKCELDALMSDPKADYLDLVNCWRETFEYRTFEMKQLGLACILSTYQLYRNADFIKLEAEIMFESTLAITMYFENVSRFFKALKARLKEADTELEAFKMFNLSFKSSAKDIFYIAN</sequence>
<name>A0A8J2JMT7_9HEXA</name>
<protein>
    <submittedName>
        <fullName evidence="1">Uncharacterized protein</fullName>
    </submittedName>
</protein>
<dbReference type="AlphaFoldDB" id="A0A8J2JMT7"/>
<evidence type="ECO:0000313" key="1">
    <source>
        <dbReference type="EMBL" id="CAG7717404.1"/>
    </source>
</evidence>